<reference evidence="3" key="1">
    <citation type="submission" date="2017-11" db="EMBL/GenBank/DDBJ databases">
        <title>Three new genomes from thermophilic consortium.</title>
        <authorList>
            <person name="Quaggio R."/>
            <person name="Amgarten D."/>
            <person name="Setubal J.C."/>
        </authorList>
    </citation>
    <scope>NUCLEOTIDE SEQUENCE</scope>
    <source>
        <strain evidence="3">ZCTH01-B2</strain>
    </source>
</reference>
<dbReference type="InterPro" id="IPR006520">
    <property type="entry name" value="Dit_BPSPP_N"/>
</dbReference>
<gene>
    <name evidence="3" type="ORF">CWE10_07955</name>
</gene>
<evidence type="ECO:0000259" key="2">
    <source>
        <dbReference type="Pfam" id="PF22768"/>
    </source>
</evidence>
<name>A0A953LE51_SYMTR</name>
<dbReference type="Pfam" id="PF05709">
    <property type="entry name" value="Sipho_tail"/>
    <property type="match status" value="1"/>
</dbReference>
<evidence type="ECO:0000313" key="4">
    <source>
        <dbReference type="Proteomes" id="UP000732377"/>
    </source>
</evidence>
<evidence type="ECO:0000259" key="1">
    <source>
        <dbReference type="Pfam" id="PF05709"/>
    </source>
</evidence>
<dbReference type="NCBIfam" id="TIGR01633">
    <property type="entry name" value="phi3626_gp14_N"/>
    <property type="match status" value="1"/>
</dbReference>
<dbReference type="Proteomes" id="UP000732377">
    <property type="component" value="Unassembled WGS sequence"/>
</dbReference>
<dbReference type="Pfam" id="PF22768">
    <property type="entry name" value="SPP1_Dit"/>
    <property type="match status" value="1"/>
</dbReference>
<dbReference type="InterPro" id="IPR008841">
    <property type="entry name" value="Siphovirus-type_tail_N"/>
</dbReference>
<sequence>MLVKRGERMSFSFNGETRDYLKVLRGRKRPAWASVTRGLLIVPGKPGGYLQNTAIQPRTIDVPVMIEGENIANLQKIKEDLASWLVTEEPKELIFEDEPDRVYFAIVDETFDPDELVRVGQGTIKFICPDPYKYGLEKEAIFPSDVVSLNYEGTAPGEPVFELEVLQPVTFAMIQNQNDEYMLIGKPVNVEEQIPIEREQRIFWSEANDLTGWATGNGIDGAVAGSIQTDGYRFYPASYGTGTGWHGPAIKTSLPEVLEHFRVDALVDFFNSGSSVGRVEIYLLDDAGAVIGKIALKDITAHYAETYGEARVGDSNINYHLIDQTGDTPSAWNNFYGMLRIGRYDGQWFAYIAKIDPKTGVHTARMYRSWKDTAGQFTKNLAQVMIHFGQMGTYTPATVKLHDIKVFKWNPITQADIPYIAYEGDKITFDHKDKNILINGETRLDLKDFGARFFKLKPGENILTVYPEQAFNVTCRYRKRFK</sequence>
<dbReference type="AlphaFoldDB" id="A0A953LE51"/>
<feature type="domain" description="Siphovirus-type tail component C-terminal" evidence="2">
    <location>
        <begin position="419"/>
        <end position="481"/>
    </location>
</feature>
<organism evidence="3 4">
    <name type="scientific">Symbiobacterium thermophilum</name>
    <dbReference type="NCBI Taxonomy" id="2734"/>
    <lineage>
        <taxon>Bacteria</taxon>
        <taxon>Bacillati</taxon>
        <taxon>Bacillota</taxon>
        <taxon>Clostridia</taxon>
        <taxon>Eubacteriales</taxon>
        <taxon>Symbiobacteriaceae</taxon>
        <taxon>Symbiobacterium</taxon>
    </lineage>
</organism>
<dbReference type="Gene3D" id="2.40.30.200">
    <property type="match status" value="1"/>
</dbReference>
<proteinExistence type="predicted"/>
<dbReference type="Gene3D" id="2.60.120.860">
    <property type="match status" value="1"/>
</dbReference>
<evidence type="ECO:0000313" key="3">
    <source>
        <dbReference type="EMBL" id="MBY6276140.1"/>
    </source>
</evidence>
<feature type="domain" description="Siphovirus-type tail component RIFT-related" evidence="1">
    <location>
        <begin position="19"/>
        <end position="128"/>
    </location>
</feature>
<protein>
    <submittedName>
        <fullName evidence="3">Phage tail protein</fullName>
    </submittedName>
</protein>
<accession>A0A953LE51</accession>
<comment type="caution">
    <text evidence="3">The sequence shown here is derived from an EMBL/GenBank/DDBJ whole genome shotgun (WGS) entry which is preliminary data.</text>
</comment>
<dbReference type="InterPro" id="IPR054738">
    <property type="entry name" value="Siphovirus-type_tail_C"/>
</dbReference>
<dbReference type="EMBL" id="PIUK01000061">
    <property type="protein sequence ID" value="MBY6276140.1"/>
    <property type="molecule type" value="Genomic_DNA"/>
</dbReference>